<reference evidence="3" key="1">
    <citation type="submission" date="2020-03" db="EMBL/GenBank/DDBJ databases">
        <title>A high-quality chromosome-level genome assembly of a woody plant with both climbing and erect habits, Rhamnella rubrinervis.</title>
        <authorList>
            <person name="Lu Z."/>
            <person name="Yang Y."/>
            <person name="Zhu X."/>
            <person name="Sun Y."/>
        </authorList>
    </citation>
    <scope>NUCLEOTIDE SEQUENCE</scope>
    <source>
        <strain evidence="3">BYM</strain>
        <tissue evidence="3">Leaf</tissue>
    </source>
</reference>
<name>A0A8K0H0Y2_9ROSA</name>
<feature type="domain" description="Transposase (putative) gypsy type" evidence="2">
    <location>
        <begin position="33"/>
        <end position="74"/>
    </location>
</feature>
<evidence type="ECO:0000256" key="1">
    <source>
        <dbReference type="SAM" id="MobiDB-lite"/>
    </source>
</evidence>
<proteinExistence type="predicted"/>
<dbReference type="Proteomes" id="UP000796880">
    <property type="component" value="Unassembled WGS sequence"/>
</dbReference>
<dbReference type="Pfam" id="PF04195">
    <property type="entry name" value="Transposase_28"/>
    <property type="match status" value="1"/>
</dbReference>
<comment type="caution">
    <text evidence="3">The sequence shown here is derived from an EMBL/GenBank/DDBJ whole genome shotgun (WGS) entry which is preliminary data.</text>
</comment>
<dbReference type="AlphaFoldDB" id="A0A8K0H0Y2"/>
<organism evidence="3 4">
    <name type="scientific">Rhamnella rubrinervis</name>
    <dbReference type="NCBI Taxonomy" id="2594499"/>
    <lineage>
        <taxon>Eukaryota</taxon>
        <taxon>Viridiplantae</taxon>
        <taxon>Streptophyta</taxon>
        <taxon>Embryophyta</taxon>
        <taxon>Tracheophyta</taxon>
        <taxon>Spermatophyta</taxon>
        <taxon>Magnoliopsida</taxon>
        <taxon>eudicotyledons</taxon>
        <taxon>Gunneridae</taxon>
        <taxon>Pentapetalae</taxon>
        <taxon>rosids</taxon>
        <taxon>fabids</taxon>
        <taxon>Rosales</taxon>
        <taxon>Rhamnaceae</taxon>
        <taxon>rhamnoid group</taxon>
        <taxon>Rhamneae</taxon>
        <taxon>Rhamnella</taxon>
    </lineage>
</organism>
<feature type="region of interest" description="Disordered" evidence="1">
    <location>
        <begin position="183"/>
        <end position="224"/>
    </location>
</feature>
<evidence type="ECO:0000313" key="3">
    <source>
        <dbReference type="EMBL" id="KAF3443635.1"/>
    </source>
</evidence>
<gene>
    <name evidence="3" type="ORF">FNV43_RR13325</name>
</gene>
<dbReference type="OrthoDB" id="1838197at2759"/>
<sequence>MSYLKERYSFPNNVVLSAPREGERVDSVQDGWICFYEIAFKLGLRLPFHRVINMVLNYFNLAPRQLMPNGWHYLLGLAKKADTLSMLNGKSETYRTRQLVIKVVFRLLYGEPSDPLWTSYLANDMGKMKVRIPTDAELAEKERKKKEKRAARQAGGSVPSKDPEPTPGGTTLIQLRDLVLATSAKKSPPQKKQRHSSPLALNKDKGKAPQAPKRNLGLEDSASVCSEPNQVTEIVDSLMTQHGRVILKGMTFEDINHKAEQCALKVCSEQRWQKERGDSNLSYDKGLSLNRQSLRV</sequence>
<feature type="region of interest" description="Disordered" evidence="1">
    <location>
        <begin position="139"/>
        <end position="170"/>
    </location>
</feature>
<accession>A0A8K0H0Y2</accession>
<dbReference type="EMBL" id="VOIH02000006">
    <property type="protein sequence ID" value="KAF3443635.1"/>
    <property type="molecule type" value="Genomic_DNA"/>
</dbReference>
<evidence type="ECO:0000259" key="2">
    <source>
        <dbReference type="Pfam" id="PF04195"/>
    </source>
</evidence>
<keyword evidence="4" id="KW-1185">Reference proteome</keyword>
<evidence type="ECO:0000313" key="4">
    <source>
        <dbReference type="Proteomes" id="UP000796880"/>
    </source>
</evidence>
<dbReference type="InterPro" id="IPR007321">
    <property type="entry name" value="Transposase_28"/>
</dbReference>
<protein>
    <recommendedName>
        <fullName evidence="2">Transposase (putative) gypsy type domain-containing protein</fullName>
    </recommendedName>
</protein>